<evidence type="ECO:0000313" key="2">
    <source>
        <dbReference type="Proteomes" id="UP000095751"/>
    </source>
</evidence>
<protein>
    <submittedName>
        <fullName evidence="1">Uncharacterized protein</fullName>
    </submittedName>
</protein>
<reference evidence="1 2" key="1">
    <citation type="submission" date="2016-09" db="EMBL/GenBank/DDBJ databases">
        <title>Extensive genetic diversity and differential bi-allelic expression allows diatom success in the polar Southern Ocean.</title>
        <authorList>
            <consortium name="DOE Joint Genome Institute"/>
            <person name="Mock T."/>
            <person name="Otillar R.P."/>
            <person name="Strauss J."/>
            <person name="Dupont C."/>
            <person name="Frickenhaus S."/>
            <person name="Maumus F."/>
            <person name="Mcmullan M."/>
            <person name="Sanges R."/>
            <person name="Schmutz J."/>
            <person name="Toseland A."/>
            <person name="Valas R."/>
            <person name="Veluchamy A."/>
            <person name="Ward B.J."/>
            <person name="Allen A."/>
            <person name="Barry K."/>
            <person name="Falciatore A."/>
            <person name="Ferrante M."/>
            <person name="Fortunato A.E."/>
            <person name="Gloeckner G."/>
            <person name="Gruber A."/>
            <person name="Hipkin R."/>
            <person name="Janech M."/>
            <person name="Kroth P."/>
            <person name="Leese F."/>
            <person name="Lindquist E."/>
            <person name="Lyon B.R."/>
            <person name="Martin J."/>
            <person name="Mayer C."/>
            <person name="Parker M."/>
            <person name="Quesneville H."/>
            <person name="Raymond J."/>
            <person name="Uhlig C."/>
            <person name="Valentin K.U."/>
            <person name="Worden A.Z."/>
            <person name="Armbrust E.V."/>
            <person name="Bowler C."/>
            <person name="Green B."/>
            <person name="Moulton V."/>
            <person name="Van Oosterhout C."/>
            <person name="Grigoriev I."/>
        </authorList>
    </citation>
    <scope>NUCLEOTIDE SEQUENCE [LARGE SCALE GENOMIC DNA]</scope>
    <source>
        <strain evidence="1 2">CCMP1102</strain>
    </source>
</reference>
<name>A0A1E7FX40_9STRA</name>
<proteinExistence type="predicted"/>
<gene>
    <name evidence="1" type="ORF">FRACYDRAFT_267369</name>
</gene>
<accession>A0A1E7FX40</accession>
<dbReference type="EMBL" id="KV784353">
    <property type="protein sequence ID" value="OEU22720.1"/>
    <property type="molecule type" value="Genomic_DNA"/>
</dbReference>
<evidence type="ECO:0000313" key="1">
    <source>
        <dbReference type="EMBL" id="OEU22720.1"/>
    </source>
</evidence>
<dbReference type="Proteomes" id="UP000095751">
    <property type="component" value="Unassembled WGS sequence"/>
</dbReference>
<dbReference type="OrthoDB" id="1658288at2759"/>
<keyword evidence="2" id="KW-1185">Reference proteome</keyword>
<sequence length="318" mass="35421">MGVITDGKAGTELQGTLQRLEKNRGVKFIRADTGSARSFEYNAERIIEAIESTKSYNVPFGLLGYSQGCANALMAESILYSGTPEQQDYIKRNLACRQLLFSAANGSSHGASADKKASRIILMVEEFVKYQQGYFSRSLQTAFLETITSALDSAQFHKSMGGAQGFLHDGCRAFWREAQHLPNVPTCTLRGILEDHTTPEALEMVSHMLTKQSGSALHDSQVHVFDAVGYPVYHQNRNGKILKKCEVGAGAIQRTHHWSPLKEEVSFIRTSRDHDIASFDCAKDRHVIPWVDVNARFGFIKYNRNPASIPDEDDDCLK</sequence>
<dbReference type="AlphaFoldDB" id="A0A1E7FX40"/>
<organism evidence="1 2">
    <name type="scientific">Fragilariopsis cylindrus CCMP1102</name>
    <dbReference type="NCBI Taxonomy" id="635003"/>
    <lineage>
        <taxon>Eukaryota</taxon>
        <taxon>Sar</taxon>
        <taxon>Stramenopiles</taxon>
        <taxon>Ochrophyta</taxon>
        <taxon>Bacillariophyta</taxon>
        <taxon>Bacillariophyceae</taxon>
        <taxon>Bacillariophycidae</taxon>
        <taxon>Bacillariales</taxon>
        <taxon>Bacillariaceae</taxon>
        <taxon>Fragilariopsis</taxon>
    </lineage>
</organism>
<dbReference type="InParanoid" id="A0A1E7FX40"/>
<dbReference type="KEGG" id="fcy:FRACYDRAFT_267369"/>